<proteinExistence type="predicted"/>
<sequence>MSQRELIEPHKGDKRYVRRDEKGRFEEVVDAGRSLAQDVRHHSEHKKPRNQGDRGD</sequence>
<evidence type="ECO:0000313" key="2">
    <source>
        <dbReference type="EMBL" id="MDT8758855.1"/>
    </source>
</evidence>
<organism evidence="2">
    <name type="scientific">Sphingomonas psychrotolerans</name>
    <dbReference type="NCBI Taxonomy" id="1327635"/>
    <lineage>
        <taxon>Bacteria</taxon>
        <taxon>Pseudomonadati</taxon>
        <taxon>Pseudomonadota</taxon>
        <taxon>Alphaproteobacteria</taxon>
        <taxon>Sphingomonadales</taxon>
        <taxon>Sphingomonadaceae</taxon>
        <taxon>Sphingomonas</taxon>
    </lineage>
</organism>
<protein>
    <submittedName>
        <fullName evidence="2">Uncharacterized protein</fullName>
    </submittedName>
</protein>
<reference evidence="2" key="1">
    <citation type="submission" date="2022-04" db="EMBL/GenBank/DDBJ databases">
        <title>Tomato heritable bacteria conferring resistance against bacterial wilt.</title>
        <authorList>
            <person name="Yin J."/>
        </authorList>
    </citation>
    <scope>NUCLEOTIDE SEQUENCE</scope>
    <source>
        <strain evidence="2">Cra20</strain>
    </source>
</reference>
<dbReference type="EMBL" id="JALMLT010000002">
    <property type="protein sequence ID" value="MDT8758855.1"/>
    <property type="molecule type" value="Genomic_DNA"/>
</dbReference>
<evidence type="ECO:0000256" key="1">
    <source>
        <dbReference type="SAM" id="MobiDB-lite"/>
    </source>
</evidence>
<gene>
    <name evidence="2" type="ORF">MZO42_09115</name>
</gene>
<accession>A0ABU3N698</accession>
<name>A0ABU3N698_9SPHN</name>
<comment type="caution">
    <text evidence="2">The sequence shown here is derived from an EMBL/GenBank/DDBJ whole genome shotgun (WGS) entry which is preliminary data.</text>
</comment>
<feature type="region of interest" description="Disordered" evidence="1">
    <location>
        <begin position="1"/>
        <end position="56"/>
    </location>
</feature>
<feature type="compositionally biased region" description="Basic and acidic residues" evidence="1">
    <location>
        <begin position="1"/>
        <end position="27"/>
    </location>
</feature>